<organism evidence="3 4">
    <name type="scientific">Moritella viscosa</name>
    <dbReference type="NCBI Taxonomy" id="80854"/>
    <lineage>
        <taxon>Bacteria</taxon>
        <taxon>Pseudomonadati</taxon>
        <taxon>Pseudomonadota</taxon>
        <taxon>Gammaproteobacteria</taxon>
        <taxon>Alteromonadales</taxon>
        <taxon>Moritellaceae</taxon>
        <taxon>Moritella</taxon>
    </lineage>
</organism>
<gene>
    <name evidence="3" type="ORF">NVI5450_4612</name>
</gene>
<dbReference type="EMBL" id="FPLD01000131">
    <property type="protein sequence ID" value="SGZ18002.1"/>
    <property type="molecule type" value="Genomic_DNA"/>
</dbReference>
<dbReference type="RefSeq" id="WP_280174073.1">
    <property type="nucleotide sequence ID" value="NZ_CAWRBC010000115.1"/>
</dbReference>
<name>A0A1L0AMA3_9GAMM</name>
<feature type="domain" description="Chlorhexidine efflux transporter" evidence="2">
    <location>
        <begin position="1"/>
        <end position="38"/>
    </location>
</feature>
<dbReference type="AlphaFoldDB" id="A0A1L0AMA3"/>
<evidence type="ECO:0000313" key="3">
    <source>
        <dbReference type="EMBL" id="SGZ18002.1"/>
    </source>
</evidence>
<dbReference type="Pfam" id="PF05232">
    <property type="entry name" value="BTP"/>
    <property type="match status" value="1"/>
</dbReference>
<keyword evidence="1" id="KW-0812">Transmembrane</keyword>
<evidence type="ECO:0000259" key="2">
    <source>
        <dbReference type="Pfam" id="PF05232"/>
    </source>
</evidence>
<dbReference type="Proteomes" id="UP000183794">
    <property type="component" value="Unassembled WGS sequence"/>
</dbReference>
<keyword evidence="1" id="KW-1133">Transmembrane helix</keyword>
<keyword evidence="1" id="KW-0472">Membrane</keyword>
<dbReference type="InterPro" id="IPR007896">
    <property type="entry name" value="BTP_bacteria"/>
</dbReference>
<proteinExistence type="predicted"/>
<feature type="transmembrane region" description="Helical" evidence="1">
    <location>
        <begin position="6"/>
        <end position="27"/>
    </location>
</feature>
<accession>A0A1L0AMA3</accession>
<sequence length="42" mass="5008">MWFLDLSLWDAFVLDIGMVVFYLFYAYGYNLVFDKLFSVPTS</sequence>
<evidence type="ECO:0000313" key="4">
    <source>
        <dbReference type="Proteomes" id="UP000183794"/>
    </source>
</evidence>
<evidence type="ECO:0000256" key="1">
    <source>
        <dbReference type="SAM" id="Phobius"/>
    </source>
</evidence>
<reference evidence="3 4" key="1">
    <citation type="submission" date="2016-11" db="EMBL/GenBank/DDBJ databases">
        <authorList>
            <person name="Jaros S."/>
            <person name="Januszkiewicz K."/>
            <person name="Wedrychowicz H."/>
        </authorList>
    </citation>
    <scope>NUCLEOTIDE SEQUENCE [LARGE SCALE GENOMIC DNA]</scope>
    <source>
        <strain evidence="3">NVI 5450</strain>
    </source>
</reference>
<protein>
    <submittedName>
        <fullName evidence="3">Transporter</fullName>
    </submittedName>
</protein>